<dbReference type="GeneID" id="8984176"/>
<feature type="transmembrane region" description="Helical" evidence="1">
    <location>
        <begin position="143"/>
        <end position="162"/>
    </location>
</feature>
<feature type="transmembrane region" description="Helical" evidence="1">
    <location>
        <begin position="59"/>
        <end position="82"/>
    </location>
</feature>
<organism evidence="2 3">
    <name type="scientific">Methanohalophilus mahii (strain ATCC 35705 / DSM 5219 / SLP)</name>
    <dbReference type="NCBI Taxonomy" id="547558"/>
    <lineage>
        <taxon>Archaea</taxon>
        <taxon>Methanobacteriati</taxon>
        <taxon>Methanobacteriota</taxon>
        <taxon>Stenosarchaea group</taxon>
        <taxon>Methanomicrobia</taxon>
        <taxon>Methanosarcinales</taxon>
        <taxon>Methanosarcinaceae</taxon>
        <taxon>Methanohalophilus</taxon>
    </lineage>
</organism>
<name>D5E8J1_METMS</name>
<dbReference type="AlphaFoldDB" id="D5E8J1"/>
<sequence length="181" mass="21138">MRYDKIYLEFTYPIEHYFTVATREEKIWDIVLPLIFGAIGYFLIIYFDFTIPTKNIDQLFPSVIILLSILIGFTISTVTILANSRDELKVETDRIIEEVKINLYQLMNIWFIITLFSEIIALVFNMVILLLASYGVPLVTNNINLIIAINIYLISQVLLLNVRNITNFYFILHGIPNHQQE</sequence>
<evidence type="ECO:0000313" key="2">
    <source>
        <dbReference type="EMBL" id="ADE37479.1"/>
    </source>
</evidence>
<dbReference type="HOGENOM" id="CLU_1485904_0_0_2"/>
<evidence type="ECO:0000313" key="3">
    <source>
        <dbReference type="Proteomes" id="UP000001059"/>
    </source>
</evidence>
<keyword evidence="1" id="KW-0472">Membrane</keyword>
<dbReference type="RefSeq" id="WP_013038421.1">
    <property type="nucleotide sequence ID" value="NC_014002.1"/>
</dbReference>
<reference evidence="2 3" key="1">
    <citation type="submission" date="2010-03" db="EMBL/GenBank/DDBJ databases">
        <title>The complete genome of Methanohalophilus mahii DSM 5219.</title>
        <authorList>
            <consortium name="US DOE Joint Genome Institute (JGI-PGF)"/>
            <person name="Lucas S."/>
            <person name="Copeland A."/>
            <person name="Lapidus A."/>
            <person name="Glavina del Rio T."/>
            <person name="Dalin E."/>
            <person name="Tice H."/>
            <person name="Bruce D."/>
            <person name="Goodwin L."/>
            <person name="Pitluck S."/>
            <person name="Kyrpides N."/>
            <person name="Mavromatis K."/>
            <person name="Ivanova N."/>
            <person name="Lykidis A."/>
            <person name="Saunders E."/>
            <person name="Brettin T."/>
            <person name="Detter J.C."/>
            <person name="Han C."/>
            <person name="Land M."/>
            <person name="Hauser L."/>
            <person name="Markowitz V."/>
            <person name="Cheng J.-F."/>
            <person name="Hugenholtz P."/>
            <person name="Woyke T."/>
            <person name="Wu D."/>
            <person name="Spring S."/>
            <person name="Schneider S."/>
            <person name="Schroeder M."/>
            <person name="Klenk H.-P."/>
            <person name="Eisen J.A."/>
        </authorList>
    </citation>
    <scope>NUCLEOTIDE SEQUENCE [LARGE SCALE GENOMIC DNA]</scope>
    <source>
        <strain evidence="3">ATCC 35705 / DSM 5219 / SLP</strain>
    </source>
</reference>
<feature type="transmembrane region" description="Helical" evidence="1">
    <location>
        <begin position="27"/>
        <end position="47"/>
    </location>
</feature>
<protein>
    <submittedName>
        <fullName evidence="2">Uncharacterized protein</fullName>
    </submittedName>
</protein>
<keyword evidence="3" id="KW-1185">Reference proteome</keyword>
<feature type="transmembrane region" description="Helical" evidence="1">
    <location>
        <begin position="103"/>
        <end position="131"/>
    </location>
</feature>
<proteinExistence type="predicted"/>
<gene>
    <name evidence="2" type="ordered locus">Mmah_1984</name>
</gene>
<evidence type="ECO:0000256" key="1">
    <source>
        <dbReference type="SAM" id="Phobius"/>
    </source>
</evidence>
<keyword evidence="1" id="KW-0812">Transmembrane</keyword>
<keyword evidence="1" id="KW-1133">Transmembrane helix</keyword>
<dbReference type="EMBL" id="CP001994">
    <property type="protein sequence ID" value="ADE37479.1"/>
    <property type="molecule type" value="Genomic_DNA"/>
</dbReference>
<dbReference type="KEGG" id="mmh:Mmah_1984"/>
<accession>D5E8J1</accession>
<dbReference type="Proteomes" id="UP000001059">
    <property type="component" value="Chromosome"/>
</dbReference>